<organism evidence="3 4">
    <name type="scientific">Armillaria novae-zelandiae</name>
    <dbReference type="NCBI Taxonomy" id="153914"/>
    <lineage>
        <taxon>Eukaryota</taxon>
        <taxon>Fungi</taxon>
        <taxon>Dikarya</taxon>
        <taxon>Basidiomycota</taxon>
        <taxon>Agaricomycotina</taxon>
        <taxon>Agaricomycetes</taxon>
        <taxon>Agaricomycetidae</taxon>
        <taxon>Agaricales</taxon>
        <taxon>Marasmiineae</taxon>
        <taxon>Physalacriaceae</taxon>
        <taxon>Armillaria</taxon>
    </lineage>
</organism>
<gene>
    <name evidence="3" type="ORF">IW261DRAFT_826928</name>
</gene>
<feature type="compositionally biased region" description="Basic and acidic residues" evidence="1">
    <location>
        <begin position="28"/>
        <end position="45"/>
    </location>
</feature>
<comment type="caution">
    <text evidence="3">The sequence shown here is derived from an EMBL/GenBank/DDBJ whole genome shotgun (WGS) entry which is preliminary data.</text>
</comment>
<reference evidence="3" key="1">
    <citation type="submission" date="2023-06" db="EMBL/GenBank/DDBJ databases">
        <authorList>
            <consortium name="Lawrence Berkeley National Laboratory"/>
            <person name="Ahrendt S."/>
            <person name="Sahu N."/>
            <person name="Indic B."/>
            <person name="Wong-Bajracharya J."/>
            <person name="Merenyi Z."/>
            <person name="Ke H.-M."/>
            <person name="Monk M."/>
            <person name="Kocsube S."/>
            <person name="Drula E."/>
            <person name="Lipzen A."/>
            <person name="Balint B."/>
            <person name="Henrissat B."/>
            <person name="Andreopoulos B."/>
            <person name="Martin F.M."/>
            <person name="Harder C.B."/>
            <person name="Rigling D."/>
            <person name="Ford K.L."/>
            <person name="Foster G.D."/>
            <person name="Pangilinan J."/>
            <person name="Papanicolaou A."/>
            <person name="Barry K."/>
            <person name="LaButti K."/>
            <person name="Viragh M."/>
            <person name="Koriabine M."/>
            <person name="Yan M."/>
            <person name="Riley R."/>
            <person name="Champramary S."/>
            <person name="Plett K.L."/>
            <person name="Tsai I.J."/>
            <person name="Slot J."/>
            <person name="Sipos G."/>
            <person name="Plett J."/>
            <person name="Nagy L.G."/>
            <person name="Grigoriev I.V."/>
        </authorList>
    </citation>
    <scope>NUCLEOTIDE SEQUENCE</scope>
    <source>
        <strain evidence="3">ICMP 16352</strain>
    </source>
</reference>
<keyword evidence="2" id="KW-0732">Signal</keyword>
<evidence type="ECO:0000256" key="2">
    <source>
        <dbReference type="SAM" id="SignalP"/>
    </source>
</evidence>
<feature type="signal peptide" evidence="2">
    <location>
        <begin position="1"/>
        <end position="20"/>
    </location>
</feature>
<proteinExistence type="predicted"/>
<protein>
    <submittedName>
        <fullName evidence="3">Uncharacterized protein</fullName>
    </submittedName>
</protein>
<name>A0AA39U0X6_9AGAR</name>
<dbReference type="Proteomes" id="UP001175227">
    <property type="component" value="Unassembled WGS sequence"/>
</dbReference>
<evidence type="ECO:0000313" key="4">
    <source>
        <dbReference type="Proteomes" id="UP001175227"/>
    </source>
</evidence>
<dbReference type="EMBL" id="JAUEPR010000045">
    <property type="protein sequence ID" value="KAK0471928.1"/>
    <property type="molecule type" value="Genomic_DNA"/>
</dbReference>
<feature type="region of interest" description="Disordered" evidence="1">
    <location>
        <begin position="28"/>
        <end position="62"/>
    </location>
</feature>
<keyword evidence="4" id="KW-1185">Reference proteome</keyword>
<evidence type="ECO:0000256" key="1">
    <source>
        <dbReference type="SAM" id="MobiDB-lite"/>
    </source>
</evidence>
<feature type="chain" id="PRO_5041335542" evidence="2">
    <location>
        <begin position="21"/>
        <end position="74"/>
    </location>
</feature>
<evidence type="ECO:0000313" key="3">
    <source>
        <dbReference type="EMBL" id="KAK0471928.1"/>
    </source>
</evidence>
<sequence>MGIWWAAMFFPGLQPSSVLSISNKDRYAPSGKRLQEQEKLEEGMHKSRNTRKSKEDELEVEDDMHQIEEWGLGA</sequence>
<accession>A0AA39U0X6</accession>
<dbReference type="AlphaFoldDB" id="A0AA39U0X6"/>